<accession>A0A6C0J7Z7</accession>
<dbReference type="InterPro" id="IPR016112">
    <property type="entry name" value="VP_dsDNA_II"/>
</dbReference>
<dbReference type="EMBL" id="MN740349">
    <property type="protein sequence ID" value="QHU01772.1"/>
    <property type="molecule type" value="Genomic_DNA"/>
</dbReference>
<name>A0A6C0J7Z7_9ZZZZ</name>
<proteinExistence type="predicted"/>
<dbReference type="AlphaFoldDB" id="A0A6C0J7Z7"/>
<reference evidence="1" key="1">
    <citation type="journal article" date="2020" name="Nature">
        <title>Giant virus diversity and host interactions through global metagenomics.</title>
        <authorList>
            <person name="Schulz F."/>
            <person name="Roux S."/>
            <person name="Paez-Espino D."/>
            <person name="Jungbluth S."/>
            <person name="Walsh D.A."/>
            <person name="Denef V.J."/>
            <person name="McMahon K.D."/>
            <person name="Konstantinidis K.T."/>
            <person name="Eloe-Fadrosh E.A."/>
            <person name="Kyrpides N.C."/>
            <person name="Woyke T."/>
        </authorList>
    </citation>
    <scope>NUCLEOTIDE SEQUENCE</scope>
    <source>
        <strain evidence="1">GVMAG-M-3300025874-2</strain>
    </source>
</reference>
<organism evidence="1">
    <name type="scientific">viral metagenome</name>
    <dbReference type="NCBI Taxonomy" id="1070528"/>
    <lineage>
        <taxon>unclassified sequences</taxon>
        <taxon>metagenomes</taxon>
        <taxon>organismal metagenomes</taxon>
    </lineage>
</organism>
<dbReference type="Gene3D" id="2.70.9.10">
    <property type="entry name" value="Adenovirus Type 2 Hexon, domain 4"/>
    <property type="match status" value="1"/>
</dbReference>
<protein>
    <submittedName>
        <fullName evidence="1">Uncharacterized protein</fullName>
    </submittedName>
</protein>
<sequence length="457" mass="51038">MSIGTISIITRPGNFEREHFLNNPDITFFKSVYRKHTNFCKYLKSDNLLDNKIMTTNFGINTHKIQTGSDDLLAKIYLENQIIIESKDDLRESIRRDITIFANLGSNFIGNENDALSITIGNNRSLFKSDGLFQEVKGELLNQMSLINSGTGTHAPELTVDGGIISCKNGSHYNYTTLSGGVRGIGSIYNSSFSDTNTLSTEYFYTIPEFSFMKDYGLALPLLSMRNNNINFNVKFKTPSELMSFRNHQANYNVKYNSNVIQELIQLDTEEKSRFLTSQLSYLTESIKSTPIQTNPNPDIKSNLKLCKYILLVGEPPTLNASYNASNSKTVPSELNLKTLDITVGGPSIYSGAPLNKEIFTKININKYFIGCGRDLSEGTGSDNRRGQLDTIAMIPFSLNPLNYTQPSGCISNEGQVGSIRLSIEKKDVQKDLNMILYSVNYNILQISDGQAHILNV</sequence>
<evidence type="ECO:0000313" key="1">
    <source>
        <dbReference type="EMBL" id="QHU01772.1"/>
    </source>
</evidence>
<dbReference type="SUPFAM" id="SSF49749">
    <property type="entry name" value="Group II dsDNA viruses VP"/>
    <property type="match status" value="1"/>
</dbReference>